<dbReference type="EMBL" id="JQCB01000006">
    <property type="protein sequence ID" value="KRN95993.1"/>
    <property type="molecule type" value="Genomic_DNA"/>
</dbReference>
<organism evidence="2 3">
    <name type="scientific">Furfurilactobacillus siliginis</name>
    <dbReference type="NCBI Taxonomy" id="348151"/>
    <lineage>
        <taxon>Bacteria</taxon>
        <taxon>Bacillati</taxon>
        <taxon>Bacillota</taxon>
        <taxon>Bacilli</taxon>
        <taxon>Lactobacillales</taxon>
        <taxon>Lactobacillaceae</taxon>
        <taxon>Furfurilactobacillus</taxon>
    </lineage>
</organism>
<dbReference type="STRING" id="348151.IV55_GL001666"/>
<sequence length="282" mass="32506">MITIGLSTWTRHPHLIHDEDRPVRFDEYAGTFPLVELDNPFYGVPTVKAVTNWTTQAPDGFKYILKAHQSMTRHDDGHGEPITDDVRWQTFAQFRRAVAPLVKAEKLATILFQFPPYFTRSVEHIQYLRDVRLRMGDLPVAVEFRDPSWYAEGVWSDVQDYLKSLQITYVIADEPFDGNQGVPFMPIMTTPTTAYFRLHGQNKKGWLSREGSWQVERTNYHYTMAEIQRLARSVQQVAETVDHVYVIFNNNGHGDAAENAEQLRDELGLKFTGLGPTQLDLF</sequence>
<reference evidence="1 4" key="2">
    <citation type="submission" date="2019-07" db="EMBL/GenBank/DDBJ databases">
        <title>Whole genome shotgun sequence of Lactobacillus siliginis NBRC 101315.</title>
        <authorList>
            <person name="Hosoyama A."/>
            <person name="Uohara A."/>
            <person name="Ohji S."/>
            <person name="Ichikawa N."/>
        </authorList>
    </citation>
    <scope>NUCLEOTIDE SEQUENCE [LARGE SCALE GENOMIC DNA]</scope>
    <source>
        <strain evidence="1 4">NBRC 101315</strain>
    </source>
</reference>
<evidence type="ECO:0000313" key="1">
    <source>
        <dbReference type="EMBL" id="GEK28848.1"/>
    </source>
</evidence>
<evidence type="ECO:0000313" key="3">
    <source>
        <dbReference type="Proteomes" id="UP000051139"/>
    </source>
</evidence>
<accession>A0A0R2L2H3</accession>
<dbReference type="InterPro" id="IPR002763">
    <property type="entry name" value="DUF72"/>
</dbReference>
<reference evidence="2 3" key="1">
    <citation type="journal article" date="2015" name="Genome Announc.">
        <title>Expanding the biotechnology potential of lactobacilli through comparative genomics of 213 strains and associated genera.</title>
        <authorList>
            <person name="Sun Z."/>
            <person name="Harris H.M."/>
            <person name="McCann A."/>
            <person name="Guo C."/>
            <person name="Argimon S."/>
            <person name="Zhang W."/>
            <person name="Yang X."/>
            <person name="Jeffery I.B."/>
            <person name="Cooney J.C."/>
            <person name="Kagawa T.F."/>
            <person name="Liu W."/>
            <person name="Song Y."/>
            <person name="Salvetti E."/>
            <person name="Wrobel A."/>
            <person name="Rasinkangas P."/>
            <person name="Parkhill J."/>
            <person name="Rea M.C."/>
            <person name="O'Sullivan O."/>
            <person name="Ritari J."/>
            <person name="Douillard F.P."/>
            <person name="Paul Ross R."/>
            <person name="Yang R."/>
            <person name="Briner A.E."/>
            <person name="Felis G.E."/>
            <person name="de Vos W.M."/>
            <person name="Barrangou R."/>
            <person name="Klaenhammer T.R."/>
            <person name="Caufield P.W."/>
            <person name="Cui Y."/>
            <person name="Zhang H."/>
            <person name="O'Toole P.W."/>
        </authorList>
    </citation>
    <scope>NUCLEOTIDE SEQUENCE [LARGE SCALE GENOMIC DNA]</scope>
    <source>
        <strain evidence="2 3">DSM 22696</strain>
    </source>
</reference>
<evidence type="ECO:0008006" key="5">
    <source>
        <dbReference type="Google" id="ProtNLM"/>
    </source>
</evidence>
<dbReference type="Gene3D" id="3.20.20.410">
    <property type="entry name" value="Protein of unknown function UPF0759"/>
    <property type="match status" value="1"/>
</dbReference>
<proteinExistence type="predicted"/>
<dbReference type="PATRIC" id="fig|348151.3.peg.1718"/>
<name>A0A0R2L2H3_9LACO</name>
<keyword evidence="3" id="KW-1185">Reference proteome</keyword>
<gene>
    <name evidence="2" type="ORF">IV55_GL001666</name>
    <name evidence="1" type="ORF">LSI01_11590</name>
</gene>
<protein>
    <recommendedName>
        <fullName evidence="5">DUF72 domain-containing protein</fullName>
    </recommendedName>
</protein>
<dbReference type="InterPro" id="IPR036520">
    <property type="entry name" value="UPF0759_sf"/>
</dbReference>
<dbReference type="PANTHER" id="PTHR30348">
    <property type="entry name" value="UNCHARACTERIZED PROTEIN YECE"/>
    <property type="match status" value="1"/>
</dbReference>
<dbReference type="RefSeq" id="WP_057810174.1">
    <property type="nucleotide sequence ID" value="NZ_BJUD01000021.1"/>
</dbReference>
<dbReference type="EMBL" id="BJUD01000021">
    <property type="protein sequence ID" value="GEK28848.1"/>
    <property type="molecule type" value="Genomic_DNA"/>
</dbReference>
<comment type="caution">
    <text evidence="2">The sequence shown here is derived from an EMBL/GenBank/DDBJ whole genome shotgun (WGS) entry which is preliminary data.</text>
</comment>
<evidence type="ECO:0000313" key="4">
    <source>
        <dbReference type="Proteomes" id="UP000321429"/>
    </source>
</evidence>
<dbReference type="Proteomes" id="UP000051139">
    <property type="component" value="Unassembled WGS sequence"/>
</dbReference>
<evidence type="ECO:0000313" key="2">
    <source>
        <dbReference type="EMBL" id="KRN95993.1"/>
    </source>
</evidence>
<dbReference type="Proteomes" id="UP000321429">
    <property type="component" value="Unassembled WGS sequence"/>
</dbReference>
<dbReference type="Pfam" id="PF01904">
    <property type="entry name" value="DUF72"/>
    <property type="match status" value="1"/>
</dbReference>
<dbReference type="SUPFAM" id="SSF117396">
    <property type="entry name" value="TM1631-like"/>
    <property type="match status" value="1"/>
</dbReference>
<dbReference type="PANTHER" id="PTHR30348:SF13">
    <property type="entry name" value="UPF0759 PROTEIN YUNF"/>
    <property type="match status" value="1"/>
</dbReference>
<dbReference type="OrthoDB" id="9780310at2"/>
<dbReference type="AlphaFoldDB" id="A0A0R2L2H3"/>